<comment type="caution">
    <text evidence="8">The sequence shown here is derived from an EMBL/GenBank/DDBJ whole genome shotgun (WGS) entry which is preliminary data.</text>
</comment>
<dbReference type="PROSITE" id="PS00211">
    <property type="entry name" value="ABC_TRANSPORTER_1"/>
    <property type="match status" value="2"/>
</dbReference>
<feature type="domain" description="ABC transporter" evidence="7">
    <location>
        <begin position="277"/>
        <end position="503"/>
    </location>
</feature>
<evidence type="ECO:0000259" key="7">
    <source>
        <dbReference type="PROSITE" id="PS50893"/>
    </source>
</evidence>
<evidence type="ECO:0000256" key="3">
    <source>
        <dbReference type="ARBA" id="ARBA00022597"/>
    </source>
</evidence>
<keyword evidence="6 8" id="KW-0067">ATP-binding</keyword>
<dbReference type="CDD" id="cd03216">
    <property type="entry name" value="ABC_Carb_Monos_I"/>
    <property type="match status" value="1"/>
</dbReference>
<dbReference type="PROSITE" id="PS50893">
    <property type="entry name" value="ABC_TRANSPORTER_2"/>
    <property type="match status" value="2"/>
</dbReference>
<evidence type="ECO:0000313" key="9">
    <source>
        <dbReference type="Proteomes" id="UP000644699"/>
    </source>
</evidence>
<dbReference type="EMBL" id="BMIQ01000011">
    <property type="protein sequence ID" value="GGE22493.1"/>
    <property type="molecule type" value="Genomic_DNA"/>
</dbReference>
<evidence type="ECO:0000256" key="6">
    <source>
        <dbReference type="ARBA" id="ARBA00022840"/>
    </source>
</evidence>
<dbReference type="SMART" id="SM00382">
    <property type="entry name" value="AAA"/>
    <property type="match status" value="2"/>
</dbReference>
<dbReference type="GO" id="GO:0005524">
    <property type="term" value="F:ATP binding"/>
    <property type="evidence" value="ECO:0007669"/>
    <property type="project" value="UniProtKB-KW"/>
</dbReference>
<dbReference type="InterPro" id="IPR050107">
    <property type="entry name" value="ABC_carbohydrate_import_ATPase"/>
</dbReference>
<name>A0A917A1R1_9HYPH</name>
<keyword evidence="9" id="KW-1185">Reference proteome</keyword>
<dbReference type="Proteomes" id="UP000644699">
    <property type="component" value="Unassembled WGS sequence"/>
</dbReference>
<keyword evidence="4" id="KW-0677">Repeat</keyword>
<reference evidence="8" key="2">
    <citation type="submission" date="2020-09" db="EMBL/GenBank/DDBJ databases">
        <authorList>
            <person name="Sun Q."/>
            <person name="Zhou Y."/>
        </authorList>
    </citation>
    <scope>NUCLEOTIDE SEQUENCE</scope>
    <source>
        <strain evidence="8">CGMCC 1.15367</strain>
    </source>
</reference>
<dbReference type="InterPro" id="IPR027417">
    <property type="entry name" value="P-loop_NTPase"/>
</dbReference>
<dbReference type="AlphaFoldDB" id="A0A917A1R1"/>
<dbReference type="Pfam" id="PF00005">
    <property type="entry name" value="ABC_tran"/>
    <property type="match status" value="2"/>
</dbReference>
<dbReference type="RefSeq" id="WP_188912960.1">
    <property type="nucleotide sequence ID" value="NZ_BMIQ01000011.1"/>
</dbReference>
<proteinExistence type="inferred from homology"/>
<evidence type="ECO:0000313" key="8">
    <source>
        <dbReference type="EMBL" id="GGE22493.1"/>
    </source>
</evidence>
<keyword evidence="3" id="KW-0762">Sugar transport</keyword>
<keyword evidence="5" id="KW-0547">Nucleotide-binding</keyword>
<sequence length="505" mass="53846">MSQSAGEKQSGAEKTPSPAAPLIRLTGIAKSFGAVRALRGVDLDIRAGECLGLAGHNGAGKSTLMQVLAGNVLPDEGGLAIGGEDLTARYGVARARAGGVACVFQELSLCPNLSVVENTRIRQPALKGFGWRARAGALITAKLDEIFPGHGIRPTELVSDLALGQRQMVEIASTFAATGEAPRLVILDEPTSSLDASVAAQLLAFVRRFVGAGGSIILISHILGEILSTCDRIAVMSDGRVVDLRPAARFDRHSLVEAMGHVAAHETGEDGEAAAAERSAAPVVASAATPKGGAIRLEARRGEIVGLAGLAGHGQTGLLVLLHNAAYRRSRYARLDGRVAFVAGDRQTDGVFPLWSIGENVTIRSLGALQRFGLIDPARSRRLEEDWQRRIAIRTPDMDNNILTLSGGNQQKALFARALASDADIILMDDPMRGVDIGTKQEVYALVRAEAAKGRTFVWYTTEFDELKSCDHIYVFRAGRIVADLPRHELSERRILQSSFEDEAA</sequence>
<accession>A0A917A1R1</accession>
<dbReference type="PANTHER" id="PTHR43790:SF9">
    <property type="entry name" value="GALACTOFURANOSE TRANSPORTER ATP-BINDING PROTEIN YTFR"/>
    <property type="match status" value="1"/>
</dbReference>
<organism evidence="8 9">
    <name type="scientific">Aureimonas endophytica</name>
    <dbReference type="NCBI Taxonomy" id="2027858"/>
    <lineage>
        <taxon>Bacteria</taxon>
        <taxon>Pseudomonadati</taxon>
        <taxon>Pseudomonadota</taxon>
        <taxon>Alphaproteobacteria</taxon>
        <taxon>Hyphomicrobiales</taxon>
        <taxon>Aurantimonadaceae</taxon>
        <taxon>Aureimonas</taxon>
    </lineage>
</organism>
<evidence type="ECO:0000256" key="1">
    <source>
        <dbReference type="ARBA" id="ARBA00005417"/>
    </source>
</evidence>
<protein>
    <submittedName>
        <fullName evidence="8">ABC transporter ATP-binding protein</fullName>
    </submittedName>
</protein>
<dbReference type="InterPro" id="IPR017871">
    <property type="entry name" value="ABC_transporter-like_CS"/>
</dbReference>
<dbReference type="Gene3D" id="3.40.50.300">
    <property type="entry name" value="P-loop containing nucleotide triphosphate hydrolases"/>
    <property type="match status" value="2"/>
</dbReference>
<dbReference type="PANTHER" id="PTHR43790">
    <property type="entry name" value="CARBOHYDRATE TRANSPORT ATP-BINDING PROTEIN MG119-RELATED"/>
    <property type="match status" value="1"/>
</dbReference>
<feature type="domain" description="ABC transporter" evidence="7">
    <location>
        <begin position="23"/>
        <end position="263"/>
    </location>
</feature>
<evidence type="ECO:0000256" key="5">
    <source>
        <dbReference type="ARBA" id="ARBA00022741"/>
    </source>
</evidence>
<reference evidence="8" key="1">
    <citation type="journal article" date="2014" name="Int. J. Syst. Evol. Microbiol.">
        <title>Complete genome sequence of Corynebacterium casei LMG S-19264T (=DSM 44701T), isolated from a smear-ripened cheese.</title>
        <authorList>
            <consortium name="US DOE Joint Genome Institute (JGI-PGF)"/>
            <person name="Walter F."/>
            <person name="Albersmeier A."/>
            <person name="Kalinowski J."/>
            <person name="Ruckert C."/>
        </authorList>
    </citation>
    <scope>NUCLEOTIDE SEQUENCE</scope>
    <source>
        <strain evidence="8">CGMCC 1.15367</strain>
    </source>
</reference>
<dbReference type="InterPro" id="IPR003439">
    <property type="entry name" value="ABC_transporter-like_ATP-bd"/>
</dbReference>
<dbReference type="SUPFAM" id="SSF52540">
    <property type="entry name" value="P-loop containing nucleoside triphosphate hydrolases"/>
    <property type="match status" value="2"/>
</dbReference>
<keyword evidence="2" id="KW-0813">Transport</keyword>
<dbReference type="GO" id="GO:0016887">
    <property type="term" value="F:ATP hydrolysis activity"/>
    <property type="evidence" value="ECO:0007669"/>
    <property type="project" value="InterPro"/>
</dbReference>
<comment type="similarity">
    <text evidence="1">Belongs to the ABC transporter superfamily.</text>
</comment>
<evidence type="ECO:0000256" key="4">
    <source>
        <dbReference type="ARBA" id="ARBA00022737"/>
    </source>
</evidence>
<gene>
    <name evidence="8" type="ORF">GCM10011390_47340</name>
</gene>
<dbReference type="InterPro" id="IPR003593">
    <property type="entry name" value="AAA+_ATPase"/>
</dbReference>
<evidence type="ECO:0000256" key="2">
    <source>
        <dbReference type="ARBA" id="ARBA00022448"/>
    </source>
</evidence>